<dbReference type="Proteomes" id="UP000664771">
    <property type="component" value="Unassembled WGS sequence"/>
</dbReference>
<evidence type="ECO:0000313" key="6">
    <source>
        <dbReference type="EMBL" id="MBO1359323.1"/>
    </source>
</evidence>
<dbReference type="PROSITE" id="PS00671">
    <property type="entry name" value="D_2_HYDROXYACID_DH_3"/>
    <property type="match status" value="1"/>
</dbReference>
<dbReference type="InterPro" id="IPR006139">
    <property type="entry name" value="D-isomer_2_OHA_DH_cat_dom"/>
</dbReference>
<dbReference type="EMBL" id="JAFVMF010000005">
    <property type="protein sequence ID" value="MBO1359323.1"/>
    <property type="molecule type" value="Genomic_DNA"/>
</dbReference>
<proteinExistence type="inferred from homology"/>
<evidence type="ECO:0000256" key="1">
    <source>
        <dbReference type="ARBA" id="ARBA00023002"/>
    </source>
</evidence>
<dbReference type="SUPFAM" id="SSF52283">
    <property type="entry name" value="Formate/glycerate dehydrogenase catalytic domain-like"/>
    <property type="match status" value="1"/>
</dbReference>
<keyword evidence="7" id="KW-1185">Reference proteome</keyword>
<comment type="caution">
    <text evidence="6">The sequence shown here is derived from an EMBL/GenBank/DDBJ whole genome shotgun (WGS) entry which is preliminary data.</text>
</comment>
<name>A0ABS3LTT5_9PROT</name>
<dbReference type="Pfam" id="PF02826">
    <property type="entry name" value="2-Hacid_dh_C"/>
    <property type="match status" value="1"/>
</dbReference>
<dbReference type="CDD" id="cd05300">
    <property type="entry name" value="2-Hacid_dh_1"/>
    <property type="match status" value="1"/>
</dbReference>
<feature type="domain" description="D-isomer specific 2-hydroxyacid dehydrogenase catalytic" evidence="4">
    <location>
        <begin position="38"/>
        <end position="321"/>
    </location>
</feature>
<evidence type="ECO:0000313" key="7">
    <source>
        <dbReference type="Proteomes" id="UP000664771"/>
    </source>
</evidence>
<dbReference type="Pfam" id="PF00389">
    <property type="entry name" value="2-Hacid_dh"/>
    <property type="match status" value="1"/>
</dbReference>
<dbReference type="SUPFAM" id="SSF51735">
    <property type="entry name" value="NAD(P)-binding Rossmann-fold domains"/>
    <property type="match status" value="1"/>
</dbReference>
<dbReference type="PANTHER" id="PTHR43333:SF1">
    <property type="entry name" value="D-ISOMER SPECIFIC 2-HYDROXYACID DEHYDROGENASE NAD-BINDING DOMAIN-CONTAINING PROTEIN"/>
    <property type="match status" value="1"/>
</dbReference>
<dbReference type="InterPro" id="IPR006140">
    <property type="entry name" value="D-isomer_DH_NAD-bd"/>
</dbReference>
<gene>
    <name evidence="6" type="ORF">J2D73_05880</name>
</gene>
<reference evidence="6 7" key="1">
    <citation type="submission" date="2021-03" db="EMBL/GenBank/DDBJ databases">
        <title>The complete genome sequence of Acetobacter sacchari TBRC 11175.</title>
        <authorList>
            <person name="Charoenyingcharoen P."/>
            <person name="Yukphan P."/>
        </authorList>
    </citation>
    <scope>NUCLEOTIDE SEQUENCE [LARGE SCALE GENOMIC DNA]</scope>
    <source>
        <strain evidence="6 7">TBRC 11175</strain>
    </source>
</reference>
<dbReference type="PANTHER" id="PTHR43333">
    <property type="entry name" value="2-HACID_DH_C DOMAIN-CONTAINING PROTEIN"/>
    <property type="match status" value="1"/>
</dbReference>
<dbReference type="InterPro" id="IPR029753">
    <property type="entry name" value="D-isomer_DH_CS"/>
</dbReference>
<evidence type="ECO:0000256" key="2">
    <source>
        <dbReference type="ARBA" id="ARBA00023027"/>
    </source>
</evidence>
<accession>A0ABS3LTT5</accession>
<keyword evidence="1 3" id="KW-0560">Oxidoreductase</keyword>
<protein>
    <submittedName>
        <fullName evidence="6">D-2-hydroxyacid dehydrogenase</fullName>
    </submittedName>
</protein>
<dbReference type="RefSeq" id="WP_207880250.1">
    <property type="nucleotide sequence ID" value="NZ_JAFVMF010000005.1"/>
</dbReference>
<sequence length="322" mass="34831">MSLWAEGKPKIVVAHPFFDIKSIVETWEDPPPCVQVANKTELLEHLPDAEILVTVTLWERRFLALAPKLKLLQSISSGVNQYDLDDFRERGVALCSARGVNAAAVAEHAIGLTLNLSRQLAADRDAQRAHQWRRLSADRALRRRELDGAHAVIVGFGAIGSRLAALCLAFGMRVTVVRKNAAAPADLDVSVEPHERFAEAASSADYVLLTCPATSETIGMLNAAVLDRMKPSAVVINVARGQIIVEADLIAALAQGKIAGAGLDTFEREPLPGDSPLWDMPNVVISPHGAGDTTEYEARVAHLLRENARRIALGENLINQVA</sequence>
<keyword evidence="2" id="KW-0520">NAD</keyword>
<evidence type="ECO:0000259" key="5">
    <source>
        <dbReference type="Pfam" id="PF02826"/>
    </source>
</evidence>
<evidence type="ECO:0000256" key="3">
    <source>
        <dbReference type="RuleBase" id="RU003719"/>
    </source>
</evidence>
<dbReference type="Gene3D" id="3.40.50.720">
    <property type="entry name" value="NAD(P)-binding Rossmann-like Domain"/>
    <property type="match status" value="2"/>
</dbReference>
<evidence type="ECO:0000259" key="4">
    <source>
        <dbReference type="Pfam" id="PF00389"/>
    </source>
</evidence>
<organism evidence="6 7">
    <name type="scientific">Acetobacter sacchari</name>
    <dbReference type="NCBI Taxonomy" id="2661687"/>
    <lineage>
        <taxon>Bacteria</taxon>
        <taxon>Pseudomonadati</taxon>
        <taxon>Pseudomonadota</taxon>
        <taxon>Alphaproteobacteria</taxon>
        <taxon>Acetobacterales</taxon>
        <taxon>Acetobacteraceae</taxon>
        <taxon>Acetobacter</taxon>
    </lineage>
</organism>
<comment type="similarity">
    <text evidence="3">Belongs to the D-isomer specific 2-hydroxyacid dehydrogenase family.</text>
</comment>
<dbReference type="InterPro" id="IPR036291">
    <property type="entry name" value="NAD(P)-bd_dom_sf"/>
</dbReference>
<feature type="domain" description="D-isomer specific 2-hydroxyacid dehydrogenase NAD-binding" evidence="5">
    <location>
        <begin position="110"/>
        <end position="290"/>
    </location>
</feature>